<dbReference type="Gene3D" id="3.30.465.10">
    <property type="match status" value="1"/>
</dbReference>
<protein>
    <recommendedName>
        <fullName evidence="6 19">UDP-N-acetylenolpyruvoylglucosamine reductase</fullName>
        <ecNumber evidence="5 19">1.3.1.98</ecNumber>
    </recommendedName>
    <alternativeName>
        <fullName evidence="17 19">UDP-N-acetylmuramate dehydrogenase</fullName>
    </alternativeName>
</protein>
<evidence type="ECO:0000256" key="12">
    <source>
        <dbReference type="ARBA" id="ARBA00022960"/>
    </source>
</evidence>
<dbReference type="Gene3D" id="3.30.43.10">
    <property type="entry name" value="Uridine Diphospho-n-acetylenolpyruvylglucosamine Reductase, domain 2"/>
    <property type="match status" value="1"/>
</dbReference>
<evidence type="ECO:0000256" key="2">
    <source>
        <dbReference type="ARBA" id="ARBA00003921"/>
    </source>
</evidence>
<keyword evidence="16 19" id="KW-0961">Cell wall biogenesis/degradation</keyword>
<evidence type="ECO:0000256" key="8">
    <source>
        <dbReference type="ARBA" id="ARBA00022618"/>
    </source>
</evidence>
<keyword evidence="9 19" id="KW-0285">Flavoprotein</keyword>
<evidence type="ECO:0000256" key="1">
    <source>
        <dbReference type="ARBA" id="ARBA00001974"/>
    </source>
</evidence>
<evidence type="ECO:0000256" key="13">
    <source>
        <dbReference type="ARBA" id="ARBA00022984"/>
    </source>
</evidence>
<dbReference type="AlphaFoldDB" id="W2V111"/>
<comment type="similarity">
    <text evidence="19">Belongs to the MurB family.</text>
</comment>
<dbReference type="STRING" id="1401685.P857_248"/>
<keyword evidence="11 19" id="KW-0521">NADP</keyword>
<evidence type="ECO:0000259" key="20">
    <source>
        <dbReference type="PROSITE" id="PS51387"/>
    </source>
</evidence>
<dbReference type="InterPro" id="IPR016169">
    <property type="entry name" value="FAD-bd_PCMH_sub2"/>
</dbReference>
<dbReference type="EMBL" id="AXCJ01000005">
    <property type="protein sequence ID" value="ETO91337.1"/>
    <property type="molecule type" value="Genomic_DNA"/>
</dbReference>
<keyword evidence="12 19" id="KW-0133">Cell shape</keyword>
<dbReference type="GO" id="GO:0005829">
    <property type="term" value="C:cytosol"/>
    <property type="evidence" value="ECO:0007669"/>
    <property type="project" value="TreeGrafter"/>
</dbReference>
<keyword evidence="13 19" id="KW-0573">Peptidoglycan synthesis</keyword>
<dbReference type="Pfam" id="PF01565">
    <property type="entry name" value="FAD_binding_4"/>
    <property type="match status" value="1"/>
</dbReference>
<dbReference type="SUPFAM" id="SSF56194">
    <property type="entry name" value="Uridine diphospho-N-Acetylenolpyruvylglucosamine reductase, MurB, C-terminal domain"/>
    <property type="match status" value="1"/>
</dbReference>
<evidence type="ECO:0000256" key="16">
    <source>
        <dbReference type="ARBA" id="ARBA00023316"/>
    </source>
</evidence>
<comment type="subcellular location">
    <subcellularLocation>
        <location evidence="3 19">Cytoplasm</location>
    </subcellularLocation>
</comment>
<feature type="active site" description="Proton donor" evidence="19">
    <location>
        <position position="202"/>
    </location>
</feature>
<dbReference type="NCBIfam" id="TIGR00179">
    <property type="entry name" value="murB"/>
    <property type="match status" value="1"/>
</dbReference>
<evidence type="ECO:0000256" key="9">
    <source>
        <dbReference type="ARBA" id="ARBA00022630"/>
    </source>
</evidence>
<dbReference type="Proteomes" id="UP000018951">
    <property type="component" value="Unassembled WGS sequence"/>
</dbReference>
<comment type="pathway">
    <text evidence="4 19">Cell wall biogenesis; peptidoglycan biosynthesis.</text>
</comment>
<name>W2V111_9RICK</name>
<dbReference type="HAMAP" id="MF_00037">
    <property type="entry name" value="MurB"/>
    <property type="match status" value="1"/>
</dbReference>
<comment type="cofactor">
    <cofactor evidence="1 19">
        <name>FAD</name>
        <dbReference type="ChEBI" id="CHEBI:57692"/>
    </cofactor>
</comment>
<dbReference type="GO" id="GO:0008762">
    <property type="term" value="F:UDP-N-acetylmuramate dehydrogenase activity"/>
    <property type="evidence" value="ECO:0007669"/>
    <property type="project" value="UniProtKB-UniRule"/>
</dbReference>
<dbReference type="InterPro" id="IPR011601">
    <property type="entry name" value="MurB_C"/>
</dbReference>
<dbReference type="InterPro" id="IPR036318">
    <property type="entry name" value="FAD-bd_PCMH-like_sf"/>
</dbReference>
<keyword evidence="10 19" id="KW-0274">FAD</keyword>
<accession>W2V111</accession>
<dbReference type="GO" id="GO:0071949">
    <property type="term" value="F:FAD binding"/>
    <property type="evidence" value="ECO:0007669"/>
    <property type="project" value="InterPro"/>
</dbReference>
<dbReference type="InterPro" id="IPR006094">
    <property type="entry name" value="Oxid_FAD_bind_N"/>
</dbReference>
<dbReference type="PANTHER" id="PTHR21071">
    <property type="entry name" value="UDP-N-ACETYLENOLPYRUVOYLGLUCOSAMINE REDUCTASE"/>
    <property type="match status" value="1"/>
</dbReference>
<dbReference type="UniPathway" id="UPA00219"/>
<dbReference type="GO" id="GO:0051301">
    <property type="term" value="P:cell division"/>
    <property type="evidence" value="ECO:0007669"/>
    <property type="project" value="UniProtKB-KW"/>
</dbReference>
<evidence type="ECO:0000313" key="22">
    <source>
        <dbReference type="Proteomes" id="UP000018951"/>
    </source>
</evidence>
<dbReference type="GO" id="GO:0008360">
    <property type="term" value="P:regulation of cell shape"/>
    <property type="evidence" value="ECO:0007669"/>
    <property type="project" value="UniProtKB-KW"/>
</dbReference>
<feature type="active site" evidence="19">
    <location>
        <position position="154"/>
    </location>
</feature>
<evidence type="ECO:0000256" key="17">
    <source>
        <dbReference type="ARBA" id="ARBA00031026"/>
    </source>
</evidence>
<evidence type="ECO:0000256" key="19">
    <source>
        <dbReference type="HAMAP-Rule" id="MF_00037"/>
    </source>
</evidence>
<dbReference type="InterPro" id="IPR016166">
    <property type="entry name" value="FAD-bd_PCMH"/>
</dbReference>
<proteinExistence type="inferred from homology"/>
<evidence type="ECO:0000256" key="6">
    <source>
        <dbReference type="ARBA" id="ARBA00015188"/>
    </source>
</evidence>
<reference evidence="21 22" key="1">
    <citation type="journal article" date="2013" name="PLoS ONE">
        <title>Bacterial endosymbiosis in a chordate host: long-term co-evolution and conservation of secondary metabolism.</title>
        <authorList>
            <person name="Kwan J.C."/>
            <person name="Schmidt E.W."/>
        </authorList>
    </citation>
    <scope>NUCLEOTIDE SEQUENCE [LARGE SCALE GENOMIC DNA]</scope>
    <source>
        <strain evidence="22">L6</strain>
    </source>
</reference>
<dbReference type="PATRIC" id="fig|1401685.3.peg.535"/>
<evidence type="ECO:0000256" key="14">
    <source>
        <dbReference type="ARBA" id="ARBA00023002"/>
    </source>
</evidence>
<feature type="domain" description="FAD-binding PCMH-type" evidence="20">
    <location>
        <begin position="14"/>
        <end position="189"/>
    </location>
</feature>
<dbReference type="PANTHER" id="PTHR21071:SF4">
    <property type="entry name" value="UDP-N-ACETYLENOLPYRUVOYLGLUCOSAMINE REDUCTASE"/>
    <property type="match status" value="1"/>
</dbReference>
<evidence type="ECO:0000256" key="7">
    <source>
        <dbReference type="ARBA" id="ARBA00022490"/>
    </source>
</evidence>
<dbReference type="InterPro" id="IPR036635">
    <property type="entry name" value="MurB_C_sf"/>
</dbReference>
<dbReference type="SUPFAM" id="SSF56176">
    <property type="entry name" value="FAD-binding/transporter-associated domain-like"/>
    <property type="match status" value="1"/>
</dbReference>
<feature type="active site" evidence="19">
    <location>
        <position position="272"/>
    </location>
</feature>
<keyword evidence="7 19" id="KW-0963">Cytoplasm</keyword>
<evidence type="ECO:0000256" key="11">
    <source>
        <dbReference type="ARBA" id="ARBA00022857"/>
    </source>
</evidence>
<evidence type="ECO:0000256" key="15">
    <source>
        <dbReference type="ARBA" id="ARBA00023306"/>
    </source>
</evidence>
<keyword evidence="8 19" id="KW-0132">Cell division</keyword>
<comment type="function">
    <text evidence="2 19">Cell wall formation.</text>
</comment>
<evidence type="ECO:0000256" key="4">
    <source>
        <dbReference type="ARBA" id="ARBA00004752"/>
    </source>
</evidence>
<dbReference type="Pfam" id="PF02873">
    <property type="entry name" value="MurB_C"/>
    <property type="match status" value="1"/>
</dbReference>
<comment type="caution">
    <text evidence="21">The sequence shown here is derived from an EMBL/GenBank/DDBJ whole genome shotgun (WGS) entry which is preliminary data.</text>
</comment>
<evidence type="ECO:0000256" key="18">
    <source>
        <dbReference type="ARBA" id="ARBA00048914"/>
    </source>
</evidence>
<dbReference type="InterPro" id="IPR003170">
    <property type="entry name" value="MurB"/>
</dbReference>
<keyword evidence="14 19" id="KW-0560">Oxidoreductase</keyword>
<dbReference type="EC" id="1.3.1.98" evidence="5 19"/>
<sequence>MYKKVSLSRLTWLKAGGSANMFKADTVNNLQKFVKEHKQYFTIGAGSNLLVRDRGISRDVVKLGRAFNYVTYNDEIITAGGATLAPNIAKYALDNSLGGLEFMIGIPGTVGGLVSMNAGCYDNDISQVLVEATCINDMGEIIILKTHDIDFGYRTSRLPASFIIIEAKFKVSKGSQTVQQEITKIMQNRIKSQPINEKTCGCIFRNSSNQSAWKLIDQAGCRGLTIGGAKISEKHSNFLINDNNASATDLENLCNTVQLKVFEKTGIMLEREIIIVGIE</sequence>
<dbReference type="PROSITE" id="PS51387">
    <property type="entry name" value="FAD_PCMH"/>
    <property type="match status" value="1"/>
</dbReference>
<evidence type="ECO:0000256" key="5">
    <source>
        <dbReference type="ARBA" id="ARBA00012518"/>
    </source>
</evidence>
<comment type="catalytic activity">
    <reaction evidence="18 19">
        <text>UDP-N-acetyl-alpha-D-muramate + NADP(+) = UDP-N-acetyl-3-O-(1-carboxyvinyl)-alpha-D-glucosamine + NADPH + H(+)</text>
        <dbReference type="Rhea" id="RHEA:12248"/>
        <dbReference type="ChEBI" id="CHEBI:15378"/>
        <dbReference type="ChEBI" id="CHEBI:57783"/>
        <dbReference type="ChEBI" id="CHEBI:58349"/>
        <dbReference type="ChEBI" id="CHEBI:68483"/>
        <dbReference type="ChEBI" id="CHEBI:70757"/>
        <dbReference type="EC" id="1.3.1.98"/>
    </reaction>
</comment>
<dbReference type="NCBIfam" id="NF010480">
    <property type="entry name" value="PRK13905.1"/>
    <property type="match status" value="1"/>
</dbReference>
<dbReference type="InterPro" id="IPR016167">
    <property type="entry name" value="FAD-bd_PCMH_sub1"/>
</dbReference>
<keyword evidence="22" id="KW-1185">Reference proteome</keyword>
<gene>
    <name evidence="19 21" type="primary">murB</name>
    <name evidence="21" type="ORF">P857_248</name>
</gene>
<evidence type="ECO:0000256" key="10">
    <source>
        <dbReference type="ARBA" id="ARBA00022827"/>
    </source>
</evidence>
<dbReference type="GO" id="GO:0009252">
    <property type="term" value="P:peptidoglycan biosynthetic process"/>
    <property type="evidence" value="ECO:0007669"/>
    <property type="project" value="UniProtKB-UniRule"/>
</dbReference>
<evidence type="ECO:0000256" key="3">
    <source>
        <dbReference type="ARBA" id="ARBA00004496"/>
    </source>
</evidence>
<dbReference type="GO" id="GO:0071555">
    <property type="term" value="P:cell wall organization"/>
    <property type="evidence" value="ECO:0007669"/>
    <property type="project" value="UniProtKB-KW"/>
</dbReference>
<keyword evidence="15 19" id="KW-0131">Cell cycle</keyword>
<evidence type="ECO:0000313" key="21">
    <source>
        <dbReference type="EMBL" id="ETO91337.1"/>
    </source>
</evidence>
<organism evidence="21 22">
    <name type="scientific">Candidatus Xenolissoclinum pacificiensis L6</name>
    <dbReference type="NCBI Taxonomy" id="1401685"/>
    <lineage>
        <taxon>Bacteria</taxon>
        <taxon>Pseudomonadati</taxon>
        <taxon>Pseudomonadota</taxon>
        <taxon>Alphaproteobacteria</taxon>
        <taxon>Rickettsiales</taxon>
        <taxon>Anaplasmataceae</taxon>
        <taxon>Candidatus Xenolissoclinum</taxon>
    </lineage>
</organism>
<dbReference type="Gene3D" id="3.90.78.10">
    <property type="entry name" value="UDP-N-acetylenolpyruvoylglucosamine reductase, C-terminal domain"/>
    <property type="match status" value="1"/>
</dbReference>